<dbReference type="Gene3D" id="3.40.50.1820">
    <property type="entry name" value="alpha/beta hydrolase"/>
    <property type="match status" value="1"/>
</dbReference>
<dbReference type="EMBL" id="BAAAQM010000025">
    <property type="protein sequence ID" value="GAA1979137.1"/>
    <property type="molecule type" value="Genomic_DNA"/>
</dbReference>
<dbReference type="GO" id="GO:0016787">
    <property type="term" value="F:hydrolase activity"/>
    <property type="evidence" value="ECO:0007669"/>
    <property type="project" value="UniProtKB-KW"/>
</dbReference>
<dbReference type="InterPro" id="IPR029058">
    <property type="entry name" value="AB_hydrolase_fold"/>
</dbReference>
<gene>
    <name evidence="2" type="ORF">GCM10009838_45140</name>
</gene>
<feature type="domain" description="AB hydrolase-1" evidence="1">
    <location>
        <begin position="26"/>
        <end position="124"/>
    </location>
</feature>
<evidence type="ECO:0000313" key="2">
    <source>
        <dbReference type="EMBL" id="GAA1979137.1"/>
    </source>
</evidence>
<dbReference type="SUPFAM" id="SSF53474">
    <property type="entry name" value="alpha/beta-Hydrolases"/>
    <property type="match status" value="1"/>
</dbReference>
<dbReference type="InterPro" id="IPR050266">
    <property type="entry name" value="AB_hydrolase_sf"/>
</dbReference>
<name>A0ABP5DF19_9ACTN</name>
<comment type="caution">
    <text evidence="2">The sequence shown here is derived from an EMBL/GenBank/DDBJ whole genome shotgun (WGS) entry which is preliminary data.</text>
</comment>
<dbReference type="PANTHER" id="PTHR43798">
    <property type="entry name" value="MONOACYLGLYCEROL LIPASE"/>
    <property type="match status" value="1"/>
</dbReference>
<proteinExistence type="predicted"/>
<protein>
    <submittedName>
        <fullName evidence="2">Alpha/beta hydrolase</fullName>
    </submittedName>
</protein>
<evidence type="ECO:0000259" key="1">
    <source>
        <dbReference type="Pfam" id="PF00561"/>
    </source>
</evidence>
<organism evidence="2 3">
    <name type="scientific">Catenulispora subtropica</name>
    <dbReference type="NCBI Taxonomy" id="450798"/>
    <lineage>
        <taxon>Bacteria</taxon>
        <taxon>Bacillati</taxon>
        <taxon>Actinomycetota</taxon>
        <taxon>Actinomycetes</taxon>
        <taxon>Catenulisporales</taxon>
        <taxon>Catenulisporaceae</taxon>
        <taxon>Catenulispora</taxon>
    </lineage>
</organism>
<dbReference type="Proteomes" id="UP001499854">
    <property type="component" value="Unassembled WGS sequence"/>
</dbReference>
<dbReference type="PRINTS" id="PR00111">
    <property type="entry name" value="ABHYDROLASE"/>
</dbReference>
<accession>A0ABP5DF19</accession>
<dbReference type="InterPro" id="IPR000073">
    <property type="entry name" value="AB_hydrolase_1"/>
</dbReference>
<keyword evidence="3" id="KW-1185">Reference proteome</keyword>
<dbReference type="RefSeq" id="WP_344659072.1">
    <property type="nucleotide sequence ID" value="NZ_BAAAQM010000025.1"/>
</dbReference>
<sequence length="266" mass="29114">MSYAEVNGLNQYYEEHGDAPVTAEHPAMVLLHGGLGGGDMFGPILPALSARRRVITVDLQGHSHTADVDRPIRLETCADDIAALIRHLGLGRADIVGYSFGGGVALRCAIQHLDVVRKLVVVSFPFRRDGFYADVLKQQEQMAPEAAPFMKQTPMGELYERTAPRPEDFGTLIGKMGDLLRIPFDYSEEIRELEIPTELVFADADTYSLQHVSDFWALLGGGRQDGGWDGSGRPGPHRLAVLPNTTHYNVFESPALVTAVDAFLDA</sequence>
<keyword evidence="2" id="KW-0378">Hydrolase</keyword>
<evidence type="ECO:0000313" key="3">
    <source>
        <dbReference type="Proteomes" id="UP001499854"/>
    </source>
</evidence>
<reference evidence="3" key="1">
    <citation type="journal article" date="2019" name="Int. J. Syst. Evol. Microbiol.">
        <title>The Global Catalogue of Microorganisms (GCM) 10K type strain sequencing project: providing services to taxonomists for standard genome sequencing and annotation.</title>
        <authorList>
            <consortium name="The Broad Institute Genomics Platform"/>
            <consortium name="The Broad Institute Genome Sequencing Center for Infectious Disease"/>
            <person name="Wu L."/>
            <person name="Ma J."/>
        </authorList>
    </citation>
    <scope>NUCLEOTIDE SEQUENCE [LARGE SCALE GENOMIC DNA]</scope>
    <source>
        <strain evidence="3">JCM 16013</strain>
    </source>
</reference>
<dbReference type="Pfam" id="PF00561">
    <property type="entry name" value="Abhydrolase_1"/>
    <property type="match status" value="1"/>
</dbReference>